<dbReference type="Gene3D" id="6.10.250.690">
    <property type="match status" value="1"/>
</dbReference>
<feature type="modified residue" description="4-aspartylphosphate" evidence="7">
    <location>
        <position position="56"/>
    </location>
</feature>
<accession>A0A3A9K9Q6</accession>
<dbReference type="Gene3D" id="3.40.50.2300">
    <property type="match status" value="1"/>
</dbReference>
<evidence type="ECO:0000259" key="10">
    <source>
        <dbReference type="PROSITE" id="PS51755"/>
    </source>
</evidence>
<dbReference type="GO" id="GO:0000976">
    <property type="term" value="F:transcription cis-regulatory region binding"/>
    <property type="evidence" value="ECO:0007669"/>
    <property type="project" value="TreeGrafter"/>
</dbReference>
<dbReference type="PROSITE" id="PS51755">
    <property type="entry name" value="OMPR_PHOB"/>
    <property type="match status" value="1"/>
</dbReference>
<dbReference type="Pfam" id="PF00486">
    <property type="entry name" value="Trans_reg_C"/>
    <property type="match status" value="1"/>
</dbReference>
<dbReference type="InterPro" id="IPR011006">
    <property type="entry name" value="CheY-like_superfamily"/>
</dbReference>
<dbReference type="Proteomes" id="UP000281498">
    <property type="component" value="Unassembled WGS sequence"/>
</dbReference>
<dbReference type="InterPro" id="IPR001867">
    <property type="entry name" value="OmpR/PhoB-type_DNA-bd"/>
</dbReference>
<keyword evidence="2 7" id="KW-0597">Phosphoprotein</keyword>
<dbReference type="SUPFAM" id="SSF52172">
    <property type="entry name" value="CheY-like"/>
    <property type="match status" value="1"/>
</dbReference>
<dbReference type="InterPro" id="IPR036388">
    <property type="entry name" value="WH-like_DNA-bd_sf"/>
</dbReference>
<evidence type="ECO:0000256" key="3">
    <source>
        <dbReference type="ARBA" id="ARBA00023012"/>
    </source>
</evidence>
<dbReference type="GO" id="GO:0000156">
    <property type="term" value="F:phosphorelay response regulator activity"/>
    <property type="evidence" value="ECO:0007669"/>
    <property type="project" value="TreeGrafter"/>
</dbReference>
<dbReference type="SMART" id="SM00862">
    <property type="entry name" value="Trans_reg_C"/>
    <property type="match status" value="1"/>
</dbReference>
<keyword evidence="5 8" id="KW-0238">DNA-binding</keyword>
<keyword evidence="4" id="KW-0805">Transcription regulation</keyword>
<evidence type="ECO:0000256" key="8">
    <source>
        <dbReference type="PROSITE-ProRule" id="PRU01091"/>
    </source>
</evidence>
<name>A0A3A9K9Q6_9BACI</name>
<dbReference type="Pfam" id="PF00072">
    <property type="entry name" value="Response_reg"/>
    <property type="match status" value="1"/>
</dbReference>
<proteinExistence type="predicted"/>
<dbReference type="SMART" id="SM00448">
    <property type="entry name" value="REC"/>
    <property type="match status" value="1"/>
</dbReference>
<dbReference type="GO" id="GO:0032993">
    <property type="term" value="C:protein-DNA complex"/>
    <property type="evidence" value="ECO:0007669"/>
    <property type="project" value="TreeGrafter"/>
</dbReference>
<keyword evidence="3" id="KW-0902">Two-component regulatory system</keyword>
<dbReference type="GO" id="GO:0006355">
    <property type="term" value="P:regulation of DNA-templated transcription"/>
    <property type="evidence" value="ECO:0007669"/>
    <property type="project" value="InterPro"/>
</dbReference>
<dbReference type="SUPFAM" id="SSF46894">
    <property type="entry name" value="C-terminal effector domain of the bipartite response regulators"/>
    <property type="match status" value="1"/>
</dbReference>
<dbReference type="EMBL" id="PDOE01000007">
    <property type="protein sequence ID" value="RKL66383.1"/>
    <property type="molecule type" value="Genomic_DNA"/>
</dbReference>
<comment type="caution">
    <text evidence="11">The sequence shown here is derived from an EMBL/GenBank/DDBJ whole genome shotgun (WGS) entry which is preliminary data.</text>
</comment>
<dbReference type="Gene3D" id="1.10.10.10">
    <property type="entry name" value="Winged helix-like DNA-binding domain superfamily/Winged helix DNA-binding domain"/>
    <property type="match status" value="1"/>
</dbReference>
<evidence type="ECO:0000256" key="6">
    <source>
        <dbReference type="ARBA" id="ARBA00023163"/>
    </source>
</evidence>
<dbReference type="GO" id="GO:0005829">
    <property type="term" value="C:cytosol"/>
    <property type="evidence" value="ECO:0007669"/>
    <property type="project" value="TreeGrafter"/>
</dbReference>
<evidence type="ECO:0000256" key="5">
    <source>
        <dbReference type="ARBA" id="ARBA00023125"/>
    </source>
</evidence>
<evidence type="ECO:0000256" key="4">
    <source>
        <dbReference type="ARBA" id="ARBA00023015"/>
    </source>
</evidence>
<dbReference type="InterPro" id="IPR039420">
    <property type="entry name" value="WalR-like"/>
</dbReference>
<evidence type="ECO:0000259" key="9">
    <source>
        <dbReference type="PROSITE" id="PS50110"/>
    </source>
</evidence>
<dbReference type="FunFam" id="3.40.50.2300:FF:000001">
    <property type="entry name" value="DNA-binding response regulator PhoB"/>
    <property type="match status" value="1"/>
</dbReference>
<dbReference type="InterPro" id="IPR016032">
    <property type="entry name" value="Sig_transdc_resp-reg_C-effctor"/>
</dbReference>
<dbReference type="AlphaFoldDB" id="A0A3A9K9Q6"/>
<evidence type="ECO:0000256" key="2">
    <source>
        <dbReference type="ARBA" id="ARBA00022553"/>
    </source>
</evidence>
<dbReference type="FunFam" id="1.10.10.10:FF:000005">
    <property type="entry name" value="Two-component system response regulator"/>
    <property type="match status" value="1"/>
</dbReference>
<evidence type="ECO:0000256" key="1">
    <source>
        <dbReference type="ARBA" id="ARBA00004496"/>
    </source>
</evidence>
<evidence type="ECO:0000313" key="12">
    <source>
        <dbReference type="Proteomes" id="UP000281498"/>
    </source>
</evidence>
<protein>
    <submittedName>
        <fullName evidence="11">DNA-binding response regulator</fullName>
    </submittedName>
</protein>
<dbReference type="PANTHER" id="PTHR48111:SF22">
    <property type="entry name" value="REGULATOR OF RPOS"/>
    <property type="match status" value="1"/>
</dbReference>
<evidence type="ECO:0000256" key="7">
    <source>
        <dbReference type="PROSITE-ProRule" id="PRU00169"/>
    </source>
</evidence>
<gene>
    <name evidence="11" type="ORF">CR203_15955</name>
</gene>
<dbReference type="RefSeq" id="WP_110939165.1">
    <property type="nucleotide sequence ID" value="NZ_KZ614148.1"/>
</dbReference>
<evidence type="ECO:0000313" key="11">
    <source>
        <dbReference type="EMBL" id="RKL66383.1"/>
    </source>
</evidence>
<feature type="domain" description="Response regulatory" evidence="9">
    <location>
        <begin position="5"/>
        <end position="121"/>
    </location>
</feature>
<dbReference type="PROSITE" id="PS50110">
    <property type="entry name" value="RESPONSE_REGULATORY"/>
    <property type="match status" value="1"/>
</dbReference>
<dbReference type="CDD" id="cd00383">
    <property type="entry name" value="trans_reg_C"/>
    <property type="match status" value="1"/>
</dbReference>
<comment type="subcellular location">
    <subcellularLocation>
        <location evidence="1">Cytoplasm</location>
    </subcellularLocation>
</comment>
<dbReference type="InterPro" id="IPR001789">
    <property type="entry name" value="Sig_transdc_resp-reg_receiver"/>
</dbReference>
<sequence>MEKVKILIVEDEEKIARVIKLELEYEGYQTTVVNDGLEAWQLLIATPDAWDLVLLDIMLPGLSGIEILRRLRKEEISVPVIMLTARDAIVDKVTGLDQGADDYVTKPFEIEELLARMRVLIRRNNKVASTQADQSIEENLLQYSDLKVNLGTREITRSNKHIELTPREFDLLVYLMKNNHQVLSRDQILEQVWGFDYFGDTNVVDVYIRYLRNKMDRGFRTEIIQTVRGVGYVMKEKES</sequence>
<organism evidence="11 12">
    <name type="scientific">Salipaludibacillus neizhouensis</name>
    <dbReference type="NCBI Taxonomy" id="885475"/>
    <lineage>
        <taxon>Bacteria</taxon>
        <taxon>Bacillati</taxon>
        <taxon>Bacillota</taxon>
        <taxon>Bacilli</taxon>
        <taxon>Bacillales</taxon>
        <taxon>Bacillaceae</taxon>
    </lineage>
</organism>
<dbReference type="OrthoDB" id="9790442at2"/>
<feature type="domain" description="OmpR/PhoB-type" evidence="10">
    <location>
        <begin position="138"/>
        <end position="236"/>
    </location>
</feature>
<keyword evidence="12" id="KW-1185">Reference proteome</keyword>
<keyword evidence="6" id="KW-0804">Transcription</keyword>
<reference evidence="11 12" key="1">
    <citation type="submission" date="2017-10" db="EMBL/GenBank/DDBJ databases">
        <title>Bacillus sp. nov., a halophilic bacterium isolated from a Keqin Lake.</title>
        <authorList>
            <person name="Wang H."/>
        </authorList>
    </citation>
    <scope>NUCLEOTIDE SEQUENCE [LARGE SCALE GENOMIC DNA]</scope>
    <source>
        <strain evidence="11 12">KCTC 13187</strain>
    </source>
</reference>
<feature type="DNA-binding region" description="OmpR/PhoB-type" evidence="8">
    <location>
        <begin position="138"/>
        <end position="236"/>
    </location>
</feature>
<dbReference type="PANTHER" id="PTHR48111">
    <property type="entry name" value="REGULATOR OF RPOS"/>
    <property type="match status" value="1"/>
</dbReference>